<keyword evidence="7" id="KW-0479">Metal-binding</keyword>
<dbReference type="Gene3D" id="3.60.21.10">
    <property type="match status" value="1"/>
</dbReference>
<comment type="subcellular location">
    <subcellularLocation>
        <location evidence="2">Membrane</location>
        <topology evidence="2">Multi-pass membrane protein</topology>
    </subcellularLocation>
</comment>
<keyword evidence="8" id="KW-0378">Hydrolase</keyword>
<evidence type="ECO:0000256" key="12">
    <source>
        <dbReference type="ARBA" id="ARBA00032172"/>
    </source>
</evidence>
<dbReference type="GO" id="GO:0006506">
    <property type="term" value="P:GPI anchor biosynthetic process"/>
    <property type="evidence" value="ECO:0007669"/>
    <property type="project" value="UniProtKB-KW"/>
</dbReference>
<dbReference type="Pfam" id="PF00149">
    <property type="entry name" value="Metallophos"/>
    <property type="match status" value="1"/>
</dbReference>
<dbReference type="GO" id="GO:0046872">
    <property type="term" value="F:metal ion binding"/>
    <property type="evidence" value="ECO:0007669"/>
    <property type="project" value="UniProtKB-KW"/>
</dbReference>
<keyword evidence="11" id="KW-0464">Manganese</keyword>
<dbReference type="GO" id="GO:0016020">
    <property type="term" value="C:membrane"/>
    <property type="evidence" value="ECO:0007669"/>
    <property type="project" value="UniProtKB-SubCell"/>
</dbReference>
<dbReference type="InterPro" id="IPR004843">
    <property type="entry name" value="Calcineurin-like_PHP"/>
</dbReference>
<dbReference type="EMBL" id="SCEB01215689">
    <property type="protein sequence ID" value="RXM28268.1"/>
    <property type="molecule type" value="Genomic_DNA"/>
</dbReference>
<name>A0A444TZD1_ACIRT</name>
<evidence type="ECO:0000256" key="13">
    <source>
        <dbReference type="ARBA" id="ARBA00093373"/>
    </source>
</evidence>
<dbReference type="GO" id="GO:0016787">
    <property type="term" value="F:hydrolase activity"/>
    <property type="evidence" value="ECO:0007669"/>
    <property type="project" value="UniProtKB-KW"/>
</dbReference>
<dbReference type="PANTHER" id="PTHR13315:SF0">
    <property type="entry name" value="METALLOPHOSPHOESTERASE 1"/>
    <property type="match status" value="1"/>
</dbReference>
<dbReference type="SUPFAM" id="SSF56300">
    <property type="entry name" value="Metallo-dependent phosphatases"/>
    <property type="match status" value="1"/>
</dbReference>
<evidence type="ECO:0000313" key="16">
    <source>
        <dbReference type="Proteomes" id="UP000289886"/>
    </source>
</evidence>
<evidence type="ECO:0000259" key="14">
    <source>
        <dbReference type="Pfam" id="PF00149"/>
    </source>
</evidence>
<evidence type="ECO:0000256" key="11">
    <source>
        <dbReference type="ARBA" id="ARBA00023211"/>
    </source>
</evidence>
<evidence type="ECO:0000313" key="15">
    <source>
        <dbReference type="EMBL" id="RXM28268.1"/>
    </source>
</evidence>
<evidence type="ECO:0000256" key="10">
    <source>
        <dbReference type="ARBA" id="ARBA00023136"/>
    </source>
</evidence>
<proteinExistence type="inferred from homology"/>
<accession>A0A444TZD1</accession>
<keyword evidence="6" id="KW-0812">Transmembrane</keyword>
<evidence type="ECO:0000256" key="9">
    <source>
        <dbReference type="ARBA" id="ARBA00022989"/>
    </source>
</evidence>
<keyword evidence="16" id="KW-1185">Reference proteome</keyword>
<feature type="domain" description="Calcineurin-like phosphoesterase" evidence="14">
    <location>
        <begin position="126"/>
        <end position="198"/>
    </location>
</feature>
<reference evidence="15 16" key="1">
    <citation type="submission" date="2019-01" db="EMBL/GenBank/DDBJ databases">
        <title>Draft Genome and Complete Hox-Cluster Characterization of the Sterlet Sturgeon (Acipenser ruthenus).</title>
        <authorList>
            <person name="Wei Q."/>
        </authorList>
    </citation>
    <scope>NUCLEOTIDE SEQUENCE [LARGE SCALE GENOMIC DNA]</scope>
    <source>
        <strain evidence="15">WHYD16114868_AA</strain>
        <tissue evidence="15">Blood</tissue>
    </source>
</reference>
<keyword evidence="5" id="KW-0337">GPI-anchor biosynthesis</keyword>
<dbReference type="InterPro" id="IPR033308">
    <property type="entry name" value="PGAP5/Cdc1/Ted1"/>
</dbReference>
<comment type="cofactor">
    <cofactor evidence="1">
        <name>Mn(2+)</name>
        <dbReference type="ChEBI" id="CHEBI:29035"/>
    </cofactor>
</comment>
<dbReference type="AlphaFoldDB" id="A0A444TZD1"/>
<evidence type="ECO:0000256" key="7">
    <source>
        <dbReference type="ARBA" id="ARBA00022723"/>
    </source>
</evidence>
<keyword evidence="9" id="KW-1133">Transmembrane helix</keyword>
<dbReference type="PANTHER" id="PTHR13315">
    <property type="entry name" value="METALLO PHOSPHOESTERASE RELATED"/>
    <property type="match status" value="1"/>
</dbReference>
<dbReference type="InterPro" id="IPR029052">
    <property type="entry name" value="Metallo-depent_PP-like"/>
</dbReference>
<evidence type="ECO:0000256" key="6">
    <source>
        <dbReference type="ARBA" id="ARBA00022692"/>
    </source>
</evidence>
<evidence type="ECO:0000256" key="1">
    <source>
        <dbReference type="ARBA" id="ARBA00001936"/>
    </source>
</evidence>
<comment type="similarity">
    <text evidence="3">Belongs to the metallophosphoesterase superfamily. MPPE1 family.</text>
</comment>
<gene>
    <name evidence="15" type="ORF">EOD39_9960</name>
</gene>
<comment type="function">
    <text evidence="13">Metallophosphoesterase that catalyzes the removal of a side-chain ethanolamine-phosphate (EtNP) from the second mannose of the GPI-anchor protein intermediate. Participates in the glycan remodeling steps of GPI-anchor maturation to allow an efficient transport of GPI-anchor proteins from the endoplasmic reticulum to the Golgi.</text>
</comment>
<sequence>MCSLFSVQVQTEARPWHRGGLKEDKTKQDTNQLLQMYNALQKRYEKEIKTNKEQSNAIVNLHDFFDEIEDLKYALQESSKLNKAYDNCLKQICVKYGLSFPDALPTYCRNMEWQMERAFQTAMWFLRPEIVFILGDIFDEGKWSSPKNWEDDVRRFRQMFRHPDDTELVVVAGNHDIGFHYEMDLFRLQRFEKVFNVTSARVVTKKGVNFVLVNSVALHGDGCYICQMVEKELIKISHALNCSIQSSSPMLAGALTRSIETGQCLFSAMAYLVKPLATLSPCC</sequence>
<organism evidence="15 16">
    <name type="scientific">Acipenser ruthenus</name>
    <name type="common">Sterlet sturgeon</name>
    <dbReference type="NCBI Taxonomy" id="7906"/>
    <lineage>
        <taxon>Eukaryota</taxon>
        <taxon>Metazoa</taxon>
        <taxon>Chordata</taxon>
        <taxon>Craniata</taxon>
        <taxon>Vertebrata</taxon>
        <taxon>Euteleostomi</taxon>
        <taxon>Actinopterygii</taxon>
        <taxon>Chondrostei</taxon>
        <taxon>Acipenseriformes</taxon>
        <taxon>Acipenseridae</taxon>
        <taxon>Acipenser</taxon>
    </lineage>
</organism>
<keyword evidence="10" id="KW-0472">Membrane</keyword>
<evidence type="ECO:0000256" key="5">
    <source>
        <dbReference type="ARBA" id="ARBA00022502"/>
    </source>
</evidence>
<evidence type="ECO:0000256" key="2">
    <source>
        <dbReference type="ARBA" id="ARBA00004141"/>
    </source>
</evidence>
<dbReference type="Proteomes" id="UP000289886">
    <property type="component" value="Unassembled WGS sequence"/>
</dbReference>
<evidence type="ECO:0000256" key="3">
    <source>
        <dbReference type="ARBA" id="ARBA00008895"/>
    </source>
</evidence>
<evidence type="ECO:0000256" key="4">
    <source>
        <dbReference type="ARBA" id="ARBA00017804"/>
    </source>
</evidence>
<comment type="caution">
    <text evidence="15">The sequence shown here is derived from an EMBL/GenBank/DDBJ whole genome shotgun (WGS) entry which is preliminary data.</text>
</comment>
<evidence type="ECO:0000256" key="8">
    <source>
        <dbReference type="ARBA" id="ARBA00022801"/>
    </source>
</evidence>
<protein>
    <recommendedName>
        <fullName evidence="4">Metallophosphoesterase 1</fullName>
    </recommendedName>
    <alternativeName>
        <fullName evidence="12">Post-GPI attachment to proteins factor 5</fullName>
    </alternativeName>
</protein>